<dbReference type="InterPro" id="IPR004358">
    <property type="entry name" value="Sig_transdc_His_kin-like_C"/>
</dbReference>
<dbReference type="CDD" id="cd00082">
    <property type="entry name" value="HisKA"/>
    <property type="match status" value="1"/>
</dbReference>
<dbReference type="STRING" id="1287727.SAMN05443999_10921"/>
<dbReference type="RefSeq" id="WP_093037960.1">
    <property type="nucleotide sequence ID" value="NZ_FOAG01000009.1"/>
</dbReference>
<dbReference type="GO" id="GO:0000155">
    <property type="term" value="F:phosphorelay sensor kinase activity"/>
    <property type="evidence" value="ECO:0007669"/>
    <property type="project" value="InterPro"/>
</dbReference>
<dbReference type="SMART" id="SM00388">
    <property type="entry name" value="HisKA"/>
    <property type="match status" value="1"/>
</dbReference>
<feature type="transmembrane region" description="Helical" evidence="13">
    <location>
        <begin position="149"/>
        <end position="169"/>
    </location>
</feature>
<evidence type="ECO:0000256" key="4">
    <source>
        <dbReference type="ARBA" id="ARBA00012438"/>
    </source>
</evidence>
<dbReference type="Pfam" id="PF00512">
    <property type="entry name" value="HisKA"/>
    <property type="match status" value="1"/>
</dbReference>
<dbReference type="FunFam" id="1.10.287.130:FF:000001">
    <property type="entry name" value="Two-component sensor histidine kinase"/>
    <property type="match status" value="1"/>
</dbReference>
<evidence type="ECO:0000256" key="12">
    <source>
        <dbReference type="ARBA" id="ARBA00023136"/>
    </source>
</evidence>
<feature type="transmembrane region" description="Helical" evidence="13">
    <location>
        <begin position="124"/>
        <end position="142"/>
    </location>
</feature>
<comment type="catalytic activity">
    <reaction evidence="1">
        <text>ATP + protein L-histidine = ADP + protein N-phospho-L-histidine.</text>
        <dbReference type="EC" id="2.7.13.3"/>
    </reaction>
</comment>
<dbReference type="Gene3D" id="1.10.287.130">
    <property type="match status" value="1"/>
</dbReference>
<comment type="subcellular location">
    <subcellularLocation>
        <location evidence="2">Cell membrane</location>
    </subcellularLocation>
    <subcellularLocation>
        <location evidence="3">Membrane raft</location>
        <topology evidence="3">Multi-pass membrane protein</topology>
    </subcellularLocation>
</comment>
<dbReference type="InterPro" id="IPR036097">
    <property type="entry name" value="HisK_dim/P_sf"/>
</dbReference>
<dbReference type="InterPro" id="IPR003661">
    <property type="entry name" value="HisK_dim/P_dom"/>
</dbReference>
<evidence type="ECO:0000313" key="16">
    <source>
        <dbReference type="Proteomes" id="UP000199582"/>
    </source>
</evidence>
<dbReference type="EMBL" id="FOAG01000009">
    <property type="protein sequence ID" value="SEL87376.1"/>
    <property type="molecule type" value="Genomic_DNA"/>
</dbReference>
<keyword evidence="11" id="KW-0902">Two-component regulatory system</keyword>
<keyword evidence="9 15" id="KW-0418">Kinase</keyword>
<dbReference type="FunFam" id="3.30.565.10:FF:000023">
    <property type="entry name" value="PAS domain-containing sensor histidine kinase"/>
    <property type="match status" value="1"/>
</dbReference>
<evidence type="ECO:0000256" key="7">
    <source>
        <dbReference type="ARBA" id="ARBA00022679"/>
    </source>
</evidence>
<dbReference type="OrthoDB" id="7179697at2"/>
<evidence type="ECO:0000313" key="15">
    <source>
        <dbReference type="EMBL" id="SEL87376.1"/>
    </source>
</evidence>
<dbReference type="PRINTS" id="PR00344">
    <property type="entry name" value="BCTRLSENSOR"/>
</dbReference>
<reference evidence="15 16" key="1">
    <citation type="submission" date="2016-10" db="EMBL/GenBank/DDBJ databases">
        <authorList>
            <person name="de Groot N.N."/>
        </authorList>
    </citation>
    <scope>NUCLEOTIDE SEQUENCE [LARGE SCALE GENOMIC DNA]</scope>
    <source>
        <strain evidence="15 16">DSM 100674</strain>
    </source>
</reference>
<dbReference type="SUPFAM" id="SSF47384">
    <property type="entry name" value="Homodimeric domain of signal transducing histidine kinase"/>
    <property type="match status" value="1"/>
</dbReference>
<name>A0A1H7TSH2_9RHOB</name>
<gene>
    <name evidence="15" type="ORF">SAMN05443999_10921</name>
</gene>
<evidence type="ECO:0000256" key="2">
    <source>
        <dbReference type="ARBA" id="ARBA00004236"/>
    </source>
</evidence>
<dbReference type="PANTHER" id="PTHR43711">
    <property type="entry name" value="TWO-COMPONENT HISTIDINE KINASE"/>
    <property type="match status" value="1"/>
</dbReference>
<dbReference type="GO" id="GO:0005524">
    <property type="term" value="F:ATP binding"/>
    <property type="evidence" value="ECO:0007669"/>
    <property type="project" value="UniProtKB-KW"/>
</dbReference>
<dbReference type="EC" id="2.7.13.3" evidence="4"/>
<dbReference type="Gene3D" id="3.30.565.10">
    <property type="entry name" value="Histidine kinase-like ATPase, C-terminal domain"/>
    <property type="match status" value="1"/>
</dbReference>
<evidence type="ECO:0000259" key="14">
    <source>
        <dbReference type="PROSITE" id="PS50109"/>
    </source>
</evidence>
<dbReference type="InterPro" id="IPR050736">
    <property type="entry name" value="Sensor_HK_Regulatory"/>
</dbReference>
<organism evidence="15 16">
    <name type="scientific">Roseovarius azorensis</name>
    <dbReference type="NCBI Taxonomy" id="1287727"/>
    <lineage>
        <taxon>Bacteria</taxon>
        <taxon>Pseudomonadati</taxon>
        <taxon>Pseudomonadota</taxon>
        <taxon>Alphaproteobacteria</taxon>
        <taxon>Rhodobacterales</taxon>
        <taxon>Roseobacteraceae</taxon>
        <taxon>Roseovarius</taxon>
    </lineage>
</organism>
<evidence type="ECO:0000256" key="5">
    <source>
        <dbReference type="ARBA" id="ARBA00022475"/>
    </source>
</evidence>
<keyword evidence="10" id="KW-0067">ATP-binding</keyword>
<feature type="domain" description="Histidine kinase" evidence="14">
    <location>
        <begin position="234"/>
        <end position="454"/>
    </location>
</feature>
<keyword evidence="7" id="KW-0808">Transferase</keyword>
<dbReference type="PANTHER" id="PTHR43711:SF31">
    <property type="entry name" value="HISTIDINE KINASE"/>
    <property type="match status" value="1"/>
</dbReference>
<feature type="transmembrane region" description="Helical" evidence="13">
    <location>
        <begin position="97"/>
        <end position="118"/>
    </location>
</feature>
<keyword evidence="6" id="KW-0597">Phosphoprotein</keyword>
<evidence type="ECO:0000256" key="13">
    <source>
        <dbReference type="SAM" id="Phobius"/>
    </source>
</evidence>
<evidence type="ECO:0000256" key="1">
    <source>
        <dbReference type="ARBA" id="ARBA00000085"/>
    </source>
</evidence>
<keyword evidence="5" id="KW-1003">Cell membrane</keyword>
<dbReference type="SUPFAM" id="SSF55874">
    <property type="entry name" value="ATPase domain of HSP90 chaperone/DNA topoisomerase II/histidine kinase"/>
    <property type="match status" value="1"/>
</dbReference>
<dbReference type="InterPro" id="IPR005467">
    <property type="entry name" value="His_kinase_dom"/>
</dbReference>
<dbReference type="AlphaFoldDB" id="A0A1H7TSH2"/>
<evidence type="ECO:0000256" key="10">
    <source>
        <dbReference type="ARBA" id="ARBA00022840"/>
    </source>
</evidence>
<feature type="transmembrane region" description="Helical" evidence="13">
    <location>
        <begin position="181"/>
        <end position="201"/>
    </location>
</feature>
<dbReference type="PROSITE" id="PS50109">
    <property type="entry name" value="HIS_KIN"/>
    <property type="match status" value="1"/>
</dbReference>
<dbReference type="SMART" id="SM00387">
    <property type="entry name" value="HATPase_c"/>
    <property type="match status" value="1"/>
</dbReference>
<keyword evidence="12 13" id="KW-0472">Membrane</keyword>
<evidence type="ECO:0000256" key="3">
    <source>
        <dbReference type="ARBA" id="ARBA00004314"/>
    </source>
</evidence>
<evidence type="ECO:0000256" key="8">
    <source>
        <dbReference type="ARBA" id="ARBA00022741"/>
    </source>
</evidence>
<dbReference type="InterPro" id="IPR036890">
    <property type="entry name" value="HATPase_C_sf"/>
</dbReference>
<proteinExistence type="predicted"/>
<evidence type="ECO:0000256" key="11">
    <source>
        <dbReference type="ARBA" id="ARBA00023012"/>
    </source>
</evidence>
<protein>
    <recommendedName>
        <fullName evidence="4">histidine kinase</fullName>
        <ecNumber evidence="4">2.7.13.3</ecNumber>
    </recommendedName>
</protein>
<keyword evidence="8" id="KW-0547">Nucleotide-binding</keyword>
<dbReference type="Proteomes" id="UP000199582">
    <property type="component" value="Unassembled WGS sequence"/>
</dbReference>
<keyword evidence="13" id="KW-0812">Transmembrane</keyword>
<dbReference type="GO" id="GO:0045121">
    <property type="term" value="C:membrane raft"/>
    <property type="evidence" value="ECO:0007669"/>
    <property type="project" value="UniProtKB-SubCell"/>
</dbReference>
<accession>A0A1H7TSH2</accession>
<dbReference type="Pfam" id="PF02518">
    <property type="entry name" value="HATPase_c"/>
    <property type="match status" value="1"/>
</dbReference>
<dbReference type="InterPro" id="IPR003594">
    <property type="entry name" value="HATPase_dom"/>
</dbReference>
<dbReference type="GO" id="GO:0005886">
    <property type="term" value="C:plasma membrane"/>
    <property type="evidence" value="ECO:0007669"/>
    <property type="project" value="UniProtKB-SubCell"/>
</dbReference>
<sequence length="463" mass="51737">MKPIDVSQFDSEIAANRERLLQNLKDYTAMAFALLWQRQAIFLSATILTAFYFDPVNAVLFYVVILFCELQDYLLARRVSRLRPNEQKAISIALSGILLNTFLSASAICIYAVSVAFSQKAGGHFTPLFFLFAAALFAAMNNHQLVPALAIRLTLYGISFVVITLRDLWVEKPPVTSELWLHFFTVLFVMYFLIDCSVVFLKLYRKNLASMETLKQEHARTKAAYLVKSQFVATVSHELRTPLTSIKLSLDLLNSGALGPVPDKMKSIVETAGRNGERLSKLIDDLLDLQKIEAGEMTYRMETLDVKSFLRDSMDANARFAEAQGVALIPDYSEDPPILIKADEMRLMQVMSNMISNAVKFSHKGGNVFVGCHDKNGKTTIYVRDNGIGIPEGAQDKVFGKFSQIDSSDRRQAGGTGLGMNISKEIVEQFNGRIDYVSELGKGTTFFVEFPTIASTERHPQQA</sequence>
<evidence type="ECO:0000256" key="9">
    <source>
        <dbReference type="ARBA" id="ARBA00022777"/>
    </source>
</evidence>
<keyword evidence="16" id="KW-1185">Reference proteome</keyword>
<keyword evidence="13" id="KW-1133">Transmembrane helix</keyword>
<evidence type="ECO:0000256" key="6">
    <source>
        <dbReference type="ARBA" id="ARBA00022553"/>
    </source>
</evidence>